<feature type="binding site" evidence="3">
    <location>
        <begin position="341"/>
        <end position="343"/>
    </location>
    <ligand>
        <name>substrate</name>
    </ligand>
</feature>
<feature type="binding site" evidence="3">
    <location>
        <begin position="254"/>
        <end position="255"/>
    </location>
    <ligand>
        <name>substrate</name>
    </ligand>
</feature>
<comment type="similarity">
    <text evidence="1 6">Belongs to the glycosyl hydrolase 68 family.</text>
</comment>
<keyword evidence="4" id="KW-0479">Metal-binding</keyword>
<dbReference type="InterPro" id="IPR023296">
    <property type="entry name" value="Glyco_hydro_beta-prop_sf"/>
</dbReference>
<comment type="cofactor">
    <cofactor evidence="4">
        <name>Ca(2+)</name>
        <dbReference type="ChEBI" id="CHEBI:29108"/>
    </cofactor>
</comment>
<evidence type="ECO:0000256" key="3">
    <source>
        <dbReference type="PIRSR" id="PIRSR603469-2"/>
    </source>
</evidence>
<keyword evidence="4" id="KW-0106">Calcium</keyword>
<proteinExistence type="inferred from homology"/>
<dbReference type="InterPro" id="IPR003469">
    <property type="entry name" value="Glyco_hydro_68"/>
</dbReference>
<feature type="site" description="Transition state stabilizer" evidence="5">
    <location>
        <position position="255"/>
    </location>
</feature>
<dbReference type="GO" id="GO:0050053">
    <property type="term" value="F:levansucrase activity"/>
    <property type="evidence" value="ECO:0007669"/>
    <property type="project" value="InterPro"/>
</dbReference>
<evidence type="ECO:0000256" key="2">
    <source>
        <dbReference type="PIRSR" id="PIRSR603469-1"/>
    </source>
</evidence>
<reference evidence="7 8" key="1">
    <citation type="submission" date="2013-04" db="EMBL/GenBank/DDBJ databases">
        <title>Gluconobacter oxydans NBRC 3293 whole genome sequence.</title>
        <authorList>
            <person name="Matsutani M."/>
            <person name="Yakushi T."/>
            <person name="Matsushita K."/>
        </authorList>
    </citation>
    <scope>NUCLEOTIDE SEQUENCE [LARGE SCALE GENOMIC DNA]</scope>
    <source>
        <strain evidence="7 8">NBRC 3293</strain>
    </source>
</reference>
<dbReference type="Pfam" id="PF02435">
    <property type="entry name" value="Glyco_hydro_68"/>
    <property type="match status" value="1"/>
</dbReference>
<accession>A0A829WU90</accession>
<feature type="binding site" evidence="4">
    <location>
        <position position="340"/>
    </location>
    <ligand>
        <name>Ca(2+)</name>
        <dbReference type="ChEBI" id="CHEBI:29108"/>
        <label>1</label>
    </ligand>
</feature>
<feature type="active site" description="Proton donor/acceptor" evidence="2">
    <location>
        <position position="343"/>
    </location>
</feature>
<dbReference type="EMBL" id="BARJ01000004">
    <property type="protein sequence ID" value="GEM16341.1"/>
    <property type="molecule type" value="Genomic_DNA"/>
</dbReference>
<dbReference type="CDD" id="cd08997">
    <property type="entry name" value="GH68"/>
    <property type="match status" value="1"/>
</dbReference>
<evidence type="ECO:0000256" key="6">
    <source>
        <dbReference type="RuleBase" id="RU361220"/>
    </source>
</evidence>
<name>A0A829WU90_GLUOY</name>
<dbReference type="GO" id="GO:0009758">
    <property type="term" value="P:carbohydrate utilization"/>
    <property type="evidence" value="ECO:0007669"/>
    <property type="project" value="InterPro"/>
</dbReference>
<feature type="binding site" evidence="3">
    <location>
        <position position="101"/>
    </location>
    <ligand>
        <name>substrate</name>
    </ligand>
</feature>
<feature type="binding site" evidence="4">
    <location>
        <position position="248"/>
    </location>
    <ligand>
        <name>Ca(2+)</name>
        <dbReference type="ChEBI" id="CHEBI:29108"/>
        <label>1</label>
    </ligand>
</feature>
<dbReference type="Proteomes" id="UP000484858">
    <property type="component" value="Unassembled WGS sequence"/>
</dbReference>
<feature type="binding site" evidence="3">
    <location>
        <position position="180"/>
    </location>
    <ligand>
        <name>substrate</name>
    </ligand>
</feature>
<dbReference type="SUPFAM" id="SSF75005">
    <property type="entry name" value="Arabinanase/levansucrase/invertase"/>
    <property type="match status" value="1"/>
</dbReference>
<feature type="active site" description="Nucleophile" evidence="2">
    <location>
        <position position="102"/>
    </location>
</feature>
<evidence type="ECO:0000313" key="8">
    <source>
        <dbReference type="Proteomes" id="UP000484858"/>
    </source>
</evidence>
<evidence type="ECO:0000256" key="1">
    <source>
        <dbReference type="ARBA" id="ARBA00006775"/>
    </source>
</evidence>
<evidence type="ECO:0000256" key="4">
    <source>
        <dbReference type="PIRSR" id="PIRSR603469-3"/>
    </source>
</evidence>
<gene>
    <name evidence="7" type="ORF">NBRC3293_0838</name>
</gene>
<evidence type="ECO:0000256" key="5">
    <source>
        <dbReference type="PIRSR" id="PIRSR603469-4"/>
    </source>
</evidence>
<dbReference type="GO" id="GO:0046872">
    <property type="term" value="F:metal ion binding"/>
    <property type="evidence" value="ECO:0007669"/>
    <property type="project" value="UniProtKB-KW"/>
</dbReference>
<dbReference type="AlphaFoldDB" id="A0A829WU90"/>
<sequence length="486" mass="53606">MSEARHVFLRKYYGSGQDFDRLFCSVSSNRCSSGYWKPSDSFSFSVTGKIMNAVSSTQSAIQSGSRWTIADAMKIHTDDPTTTMPVIDYAFPVIDSDVWQWDTWLLRDIHGKTVTFKGWYVMFALVADRSATGDTVEGWHSRNNYSYIGYYYSRTGNGADWKFGGRVIKEGANSRSWEWSGCAVMRENSGSTVDLFYTSVNDTPSESVPSYTTGRILADANGVWFEGFDVCTDMFQADGVNYANIVEDQYWDFRDPHIFRNPDDNQIYALFEGNVPGMRGDFTIGSDEMGLVPPATTVPAGAQYGAAAIGIARLKSDSTKGDFSQWEMLPALVTALGVNDQTERPHVVFQDGLTYLFTISHHSTFTGNSTGPDGVYGFVSRNGIFGPYAPLNGSGLVLGNPSSAPYETYSHFVDPAGYVQSFIDTLPQPGSADPQNPETYRIGGTLAPTVKILLDGERTFLTEVHAYGQVYAQGVWPTSSAWDKRS</sequence>
<comment type="caution">
    <text evidence="7">The sequence shown here is derived from an EMBL/GenBank/DDBJ whole genome shotgun (WGS) entry which is preliminary data.</text>
</comment>
<organism evidence="7 8">
    <name type="scientific">Gluconobacter oxydans NBRC 3293</name>
    <dbReference type="NCBI Taxonomy" id="1315969"/>
    <lineage>
        <taxon>Bacteria</taxon>
        <taxon>Pseudomonadati</taxon>
        <taxon>Pseudomonadota</taxon>
        <taxon>Alphaproteobacteria</taxon>
        <taxon>Acetobacterales</taxon>
        <taxon>Acetobacteraceae</taxon>
        <taxon>Gluconobacter</taxon>
    </lineage>
</organism>
<dbReference type="Gene3D" id="2.115.10.20">
    <property type="entry name" value="Glycosyl hydrolase domain, family 43"/>
    <property type="match status" value="1"/>
</dbReference>
<evidence type="ECO:0000313" key="7">
    <source>
        <dbReference type="EMBL" id="GEM16341.1"/>
    </source>
</evidence>
<protein>
    <submittedName>
        <fullName evidence="7">Levansucrase</fullName>
    </submittedName>
</protein>